<dbReference type="EC" id="1.8.1.4" evidence="2 13"/>
<evidence type="ECO:0000256" key="5">
    <source>
        <dbReference type="ARBA" id="ARBA00022857"/>
    </source>
</evidence>
<feature type="domain" description="FAD/NAD(P)-binding" evidence="15">
    <location>
        <begin position="4"/>
        <end position="321"/>
    </location>
</feature>
<dbReference type="PROSITE" id="PS00076">
    <property type="entry name" value="PYRIDINE_REDOX_1"/>
    <property type="match status" value="1"/>
</dbReference>
<keyword evidence="11 13" id="KW-0520">NAD</keyword>
<feature type="binding site" evidence="11">
    <location>
        <position position="306"/>
    </location>
    <ligand>
        <name>FAD</name>
        <dbReference type="ChEBI" id="CHEBI:57692"/>
    </ligand>
</feature>
<evidence type="ECO:0000256" key="3">
    <source>
        <dbReference type="ARBA" id="ARBA00022630"/>
    </source>
</evidence>
<dbReference type="InterPro" id="IPR023753">
    <property type="entry name" value="FAD/NAD-binding_dom"/>
</dbReference>
<dbReference type="GO" id="GO:0003955">
    <property type="term" value="F:NAD(P)H dehydrogenase (quinone) activity"/>
    <property type="evidence" value="ECO:0007669"/>
    <property type="project" value="TreeGrafter"/>
</dbReference>
<comment type="caution">
    <text evidence="16">The sequence shown here is derived from an EMBL/GenBank/DDBJ whole genome shotgun (WGS) entry which is preliminary data.</text>
</comment>
<dbReference type="PANTHER" id="PTHR43014">
    <property type="entry name" value="MERCURIC REDUCTASE"/>
    <property type="match status" value="1"/>
</dbReference>
<feature type="binding site" evidence="11">
    <location>
        <begin position="138"/>
        <end position="140"/>
    </location>
    <ligand>
        <name>FAD</name>
        <dbReference type="ChEBI" id="CHEBI:57692"/>
    </ligand>
</feature>
<dbReference type="EMBL" id="QYUJ01000010">
    <property type="protein sequence ID" value="RJF74417.1"/>
    <property type="molecule type" value="Genomic_DNA"/>
</dbReference>
<dbReference type="GO" id="GO:0050660">
    <property type="term" value="F:flavin adenine dinucleotide binding"/>
    <property type="evidence" value="ECO:0007669"/>
    <property type="project" value="InterPro"/>
</dbReference>
<feature type="domain" description="Pyridine nucleotide-disulphide oxidoreductase dimerisation" evidence="14">
    <location>
        <begin position="341"/>
        <end position="448"/>
    </location>
</feature>
<keyword evidence="4 11" id="KW-0274">FAD</keyword>
<keyword evidence="11" id="KW-0547">Nucleotide-binding</keyword>
<dbReference type="Gene3D" id="3.50.50.60">
    <property type="entry name" value="FAD/NAD(P)-binding domain"/>
    <property type="match status" value="2"/>
</dbReference>
<proteinExistence type="inferred from homology"/>
<organism evidence="16 17">
    <name type="scientific">Deinococcus cavernae</name>
    <dbReference type="NCBI Taxonomy" id="2320857"/>
    <lineage>
        <taxon>Bacteria</taxon>
        <taxon>Thermotogati</taxon>
        <taxon>Deinococcota</taxon>
        <taxon>Deinococci</taxon>
        <taxon>Deinococcales</taxon>
        <taxon>Deinococcaceae</taxon>
        <taxon>Deinococcus</taxon>
    </lineage>
</organism>
<comment type="similarity">
    <text evidence="1 13">Belongs to the class-I pyridine nucleotide-disulfide oxidoreductase family.</text>
</comment>
<dbReference type="FunFam" id="3.30.390.30:FF:000001">
    <property type="entry name" value="Dihydrolipoyl dehydrogenase"/>
    <property type="match status" value="1"/>
</dbReference>
<dbReference type="InterPro" id="IPR016156">
    <property type="entry name" value="FAD/NAD-linked_Rdtase_dimer_sf"/>
</dbReference>
<keyword evidence="3 13" id="KW-0285">Flavoprotein</keyword>
<dbReference type="RefSeq" id="WP_119761307.1">
    <property type="nucleotide sequence ID" value="NZ_QYUJ01000010.1"/>
</dbReference>
<evidence type="ECO:0000313" key="17">
    <source>
        <dbReference type="Proteomes" id="UP000286287"/>
    </source>
</evidence>
<feature type="binding site" evidence="11">
    <location>
        <position position="50"/>
    </location>
    <ligand>
        <name>FAD</name>
        <dbReference type="ChEBI" id="CHEBI:57692"/>
    </ligand>
</feature>
<keyword evidence="6 13" id="KW-0560">Oxidoreductase</keyword>
<dbReference type="SUPFAM" id="SSF51905">
    <property type="entry name" value="FAD/NAD(P)-binding domain"/>
    <property type="match status" value="1"/>
</dbReference>
<evidence type="ECO:0000256" key="4">
    <source>
        <dbReference type="ARBA" id="ARBA00022827"/>
    </source>
</evidence>
<comment type="catalytic activity">
    <reaction evidence="9 13">
        <text>N(6)-[(R)-dihydrolipoyl]-L-lysyl-[protein] + NAD(+) = N(6)-[(R)-lipoyl]-L-lysyl-[protein] + NADH + H(+)</text>
        <dbReference type="Rhea" id="RHEA:15045"/>
        <dbReference type="Rhea" id="RHEA-COMP:10474"/>
        <dbReference type="Rhea" id="RHEA-COMP:10475"/>
        <dbReference type="ChEBI" id="CHEBI:15378"/>
        <dbReference type="ChEBI" id="CHEBI:57540"/>
        <dbReference type="ChEBI" id="CHEBI:57945"/>
        <dbReference type="ChEBI" id="CHEBI:83099"/>
        <dbReference type="ChEBI" id="CHEBI:83100"/>
        <dbReference type="EC" id="1.8.1.4"/>
    </reaction>
</comment>
<dbReference type="NCBIfam" id="TIGR01350">
    <property type="entry name" value="lipoamide_DH"/>
    <property type="match status" value="1"/>
</dbReference>
<keyword evidence="5" id="KW-0521">NADP</keyword>
<dbReference type="PRINTS" id="PR00411">
    <property type="entry name" value="PNDRDTASEI"/>
</dbReference>
<accession>A0A418VE90</accession>
<feature type="binding site" evidence="11">
    <location>
        <begin position="312"/>
        <end position="315"/>
    </location>
    <ligand>
        <name>FAD</name>
        <dbReference type="ChEBI" id="CHEBI:57692"/>
    </ligand>
</feature>
<feature type="active site" description="Proton acceptor" evidence="10">
    <location>
        <position position="439"/>
    </location>
</feature>
<evidence type="ECO:0000256" key="2">
    <source>
        <dbReference type="ARBA" id="ARBA00012608"/>
    </source>
</evidence>
<dbReference type="Gene3D" id="3.30.390.30">
    <property type="match status" value="1"/>
</dbReference>
<evidence type="ECO:0000256" key="6">
    <source>
        <dbReference type="ARBA" id="ARBA00023002"/>
    </source>
</evidence>
<dbReference type="InterPro" id="IPR036188">
    <property type="entry name" value="FAD/NAD-bd_sf"/>
</dbReference>
<evidence type="ECO:0000256" key="1">
    <source>
        <dbReference type="ARBA" id="ARBA00007532"/>
    </source>
</evidence>
<evidence type="ECO:0000256" key="11">
    <source>
        <dbReference type="PIRSR" id="PIRSR000350-3"/>
    </source>
</evidence>
<dbReference type="OrthoDB" id="9800167at2"/>
<evidence type="ECO:0000259" key="15">
    <source>
        <dbReference type="Pfam" id="PF07992"/>
    </source>
</evidence>
<evidence type="ECO:0000313" key="16">
    <source>
        <dbReference type="EMBL" id="RJF74417.1"/>
    </source>
</evidence>
<comment type="cofactor">
    <cofactor evidence="11 13">
        <name>FAD</name>
        <dbReference type="ChEBI" id="CHEBI:57692"/>
    </cofactor>
    <text evidence="11 13">Binds 1 FAD per subunit.</text>
</comment>
<sequence length="459" mass="49162">MTRYDAVVIGGGMAGLPLALKLGFKGLSVALVERDQLGGTCLNRGCIPTKTLIASARVAHVAREAAHWGVHAGPVEVKLPEVMRRKDDLVNSVRQGAEVNVQKNPNVILIRGQARFTGPQVLDVDGETIEAARVFINTGSRPAMPGIAGLNDVPFLDSTSALHLTELPGHLLVVGGGYIGVEYAQMYRRFGSEVTLVQRGPHLLSEEDEDIARALEQALAQEGITILTGATATAVEDTNGQLRLTVRVDDAEHVLEGSHLLVAGGRQPNTDELNLPAAGVALDTQGFIRINDRLETNVPGIWALGDVRGGPMFTHTARDDARVVYENVTKQAGLSIRDRVVPYAVFSDPQLGRVGLTEREARQLGYRVKVGRYEGRKIAKARALGETAGFIKVVADADTDRLLGAAVLLAEGAEIVHELITAMHLAAKYTDLRDMLHIHPTLAEGLSSALGGVHFEEGI</sequence>
<dbReference type="GO" id="GO:0004148">
    <property type="term" value="F:dihydrolipoyl dehydrogenase (NADH) activity"/>
    <property type="evidence" value="ECO:0007669"/>
    <property type="project" value="UniProtKB-EC"/>
</dbReference>
<evidence type="ECO:0000256" key="7">
    <source>
        <dbReference type="ARBA" id="ARBA00023157"/>
    </source>
</evidence>
<protein>
    <recommendedName>
        <fullName evidence="2 13">Dihydrolipoyl dehydrogenase</fullName>
        <ecNumber evidence="2 13">1.8.1.4</ecNumber>
    </recommendedName>
</protein>
<comment type="miscellaneous">
    <text evidence="13">The active site is a redox-active disulfide bond.</text>
</comment>
<dbReference type="InterPro" id="IPR001100">
    <property type="entry name" value="Pyr_nuc-diS_OxRdtase"/>
</dbReference>
<dbReference type="PIRSF" id="PIRSF000350">
    <property type="entry name" value="Mercury_reductase_MerA"/>
    <property type="match status" value="1"/>
</dbReference>
<feature type="binding site" evidence="11">
    <location>
        <position position="265"/>
    </location>
    <ligand>
        <name>NAD(+)</name>
        <dbReference type="ChEBI" id="CHEBI:57540"/>
    </ligand>
</feature>
<dbReference type="Pfam" id="PF07992">
    <property type="entry name" value="Pyr_redox_2"/>
    <property type="match status" value="1"/>
</dbReference>
<evidence type="ECO:0000256" key="12">
    <source>
        <dbReference type="PIRSR" id="PIRSR000350-4"/>
    </source>
</evidence>
<keyword evidence="17" id="KW-1185">Reference proteome</keyword>
<dbReference type="AlphaFoldDB" id="A0A418VE90"/>
<evidence type="ECO:0000256" key="9">
    <source>
        <dbReference type="ARBA" id="ARBA00049187"/>
    </source>
</evidence>
<keyword evidence="7" id="KW-1015">Disulfide bond</keyword>
<feature type="disulfide bond" description="Redox-active" evidence="12">
    <location>
        <begin position="41"/>
        <end position="46"/>
    </location>
</feature>
<evidence type="ECO:0000259" key="14">
    <source>
        <dbReference type="Pfam" id="PF02852"/>
    </source>
</evidence>
<evidence type="ECO:0000256" key="8">
    <source>
        <dbReference type="ARBA" id="ARBA00023284"/>
    </source>
</evidence>
<keyword evidence="8 13" id="KW-0676">Redox-active center</keyword>
<feature type="binding site" evidence="11">
    <location>
        <begin position="175"/>
        <end position="182"/>
    </location>
    <ligand>
        <name>NAD(+)</name>
        <dbReference type="ChEBI" id="CHEBI:57540"/>
    </ligand>
</feature>
<dbReference type="SUPFAM" id="SSF55424">
    <property type="entry name" value="FAD/NAD-linked reductases, dimerisation (C-terminal) domain"/>
    <property type="match status" value="1"/>
</dbReference>
<dbReference type="InterPro" id="IPR012999">
    <property type="entry name" value="Pyr_OxRdtase_I_AS"/>
</dbReference>
<dbReference type="InterPro" id="IPR006258">
    <property type="entry name" value="Lipoamide_DH"/>
</dbReference>
<dbReference type="Pfam" id="PF02852">
    <property type="entry name" value="Pyr_redox_dim"/>
    <property type="match status" value="1"/>
</dbReference>
<dbReference type="InterPro" id="IPR004099">
    <property type="entry name" value="Pyr_nucl-diS_OxRdtase_dimer"/>
</dbReference>
<dbReference type="Proteomes" id="UP000286287">
    <property type="component" value="Unassembled WGS sequence"/>
</dbReference>
<dbReference type="PANTHER" id="PTHR43014:SF2">
    <property type="entry name" value="MERCURIC REDUCTASE"/>
    <property type="match status" value="1"/>
</dbReference>
<gene>
    <name evidence="16" type="primary">lpdA</name>
    <name evidence="16" type="ORF">D3875_03830</name>
</gene>
<evidence type="ECO:0000256" key="13">
    <source>
        <dbReference type="RuleBase" id="RU003692"/>
    </source>
</evidence>
<dbReference type="PRINTS" id="PR00368">
    <property type="entry name" value="FADPNR"/>
</dbReference>
<reference evidence="16 17" key="1">
    <citation type="submission" date="2018-09" db="EMBL/GenBank/DDBJ databases">
        <authorList>
            <person name="Zhu H."/>
        </authorList>
    </citation>
    <scope>NUCLEOTIDE SEQUENCE [LARGE SCALE GENOMIC DNA]</scope>
    <source>
        <strain evidence="16 17">K2S05-167</strain>
    </source>
</reference>
<evidence type="ECO:0000256" key="10">
    <source>
        <dbReference type="PIRSR" id="PIRSR000350-2"/>
    </source>
</evidence>
<name>A0A418VE90_9DEIO</name>